<keyword evidence="2" id="KW-1133">Transmembrane helix</keyword>
<evidence type="ECO:0000256" key="1">
    <source>
        <dbReference type="SAM" id="Coils"/>
    </source>
</evidence>
<keyword evidence="1" id="KW-0175">Coiled coil</keyword>
<gene>
    <name evidence="3" type="ORF">UFOVP434_47</name>
</gene>
<organism evidence="3">
    <name type="scientific">uncultured Caudovirales phage</name>
    <dbReference type="NCBI Taxonomy" id="2100421"/>
    <lineage>
        <taxon>Viruses</taxon>
        <taxon>Duplodnaviria</taxon>
        <taxon>Heunggongvirae</taxon>
        <taxon>Uroviricota</taxon>
        <taxon>Caudoviricetes</taxon>
        <taxon>Peduoviridae</taxon>
        <taxon>Maltschvirus</taxon>
        <taxon>Maltschvirus maltsch</taxon>
    </lineage>
</organism>
<accession>A0A6J5MC53</accession>
<reference evidence="3" key="1">
    <citation type="submission" date="2020-04" db="EMBL/GenBank/DDBJ databases">
        <authorList>
            <person name="Chiriac C."/>
            <person name="Salcher M."/>
            <person name="Ghai R."/>
            <person name="Kavagutti S V."/>
        </authorList>
    </citation>
    <scope>NUCLEOTIDE SEQUENCE</scope>
</reference>
<protein>
    <submittedName>
        <fullName evidence="3">Uncharacterized protein</fullName>
    </submittedName>
</protein>
<evidence type="ECO:0000256" key="2">
    <source>
        <dbReference type="SAM" id="Phobius"/>
    </source>
</evidence>
<dbReference type="EMBL" id="LR796415">
    <property type="protein sequence ID" value="CAB4142883.1"/>
    <property type="molecule type" value="Genomic_DNA"/>
</dbReference>
<sequence>MENSLEKAHVISLSIGQMFGWAIAIFTILISFSYYAGSYNSQFETMKQDINEGKQIGKELNSSVQQLTIEVKSLRQEMNNNANQRRTATEKR</sequence>
<evidence type="ECO:0000313" key="3">
    <source>
        <dbReference type="EMBL" id="CAB4142883.1"/>
    </source>
</evidence>
<feature type="coiled-coil region" evidence="1">
    <location>
        <begin position="57"/>
        <end position="91"/>
    </location>
</feature>
<name>A0A6J5MC53_9CAUD</name>
<keyword evidence="2" id="KW-0472">Membrane</keyword>
<proteinExistence type="predicted"/>
<feature type="transmembrane region" description="Helical" evidence="2">
    <location>
        <begin position="18"/>
        <end position="37"/>
    </location>
</feature>
<keyword evidence="2" id="KW-0812">Transmembrane</keyword>